<evidence type="ECO:0000313" key="2">
    <source>
        <dbReference type="EMBL" id="CAK9320590.1"/>
    </source>
</evidence>
<proteinExistence type="predicted"/>
<dbReference type="PANTHER" id="PTHR35503:SF2">
    <property type="entry name" value="OS04G0455700 PROTEIN"/>
    <property type="match status" value="1"/>
</dbReference>
<dbReference type="Gene3D" id="2.60.40.150">
    <property type="entry name" value="C2 domain"/>
    <property type="match status" value="1"/>
</dbReference>
<protein>
    <recommendedName>
        <fullName evidence="1">C2 domain-containing protein</fullName>
    </recommendedName>
</protein>
<gene>
    <name evidence="2" type="ORF">CITCOLO1_LOCUS12642</name>
</gene>
<reference evidence="2 3" key="1">
    <citation type="submission" date="2024-03" db="EMBL/GenBank/DDBJ databases">
        <authorList>
            <person name="Gkanogiannis A."/>
            <person name="Becerra Lopez-Lavalle L."/>
        </authorList>
    </citation>
    <scope>NUCLEOTIDE SEQUENCE [LARGE SCALE GENOMIC DNA]</scope>
</reference>
<feature type="domain" description="C2" evidence="1">
    <location>
        <begin position="1"/>
        <end position="129"/>
    </location>
</feature>
<accession>A0ABP0YLV2</accession>
<organism evidence="2 3">
    <name type="scientific">Citrullus colocynthis</name>
    <name type="common">colocynth</name>
    <dbReference type="NCBI Taxonomy" id="252529"/>
    <lineage>
        <taxon>Eukaryota</taxon>
        <taxon>Viridiplantae</taxon>
        <taxon>Streptophyta</taxon>
        <taxon>Embryophyta</taxon>
        <taxon>Tracheophyta</taxon>
        <taxon>Spermatophyta</taxon>
        <taxon>Magnoliopsida</taxon>
        <taxon>eudicotyledons</taxon>
        <taxon>Gunneridae</taxon>
        <taxon>Pentapetalae</taxon>
        <taxon>rosids</taxon>
        <taxon>fabids</taxon>
        <taxon>Cucurbitales</taxon>
        <taxon>Cucurbitaceae</taxon>
        <taxon>Benincaseae</taxon>
        <taxon>Citrullus</taxon>
    </lineage>
</organism>
<dbReference type="EMBL" id="OZ021738">
    <property type="protein sequence ID" value="CAK9320590.1"/>
    <property type="molecule type" value="Genomic_DNA"/>
</dbReference>
<evidence type="ECO:0000313" key="3">
    <source>
        <dbReference type="Proteomes" id="UP001642487"/>
    </source>
</evidence>
<dbReference type="Proteomes" id="UP001642487">
    <property type="component" value="Chromosome 4"/>
</dbReference>
<keyword evidence="3" id="KW-1185">Reference proteome</keyword>
<name>A0ABP0YLV2_9ROSI</name>
<sequence length="200" mass="22698">MDATQKLSSFNCEIRILEAKNIEFTSPKNLFVRYYLSAGINKRIRLNTAQISSISDFIWNQSFSLECLGSQDSIHTLQLSTIVFELRRAKIRPVFGRVFGRSSSQLVGRAEIPWSQVFESPKMEIEKCVSLVSGNNNECAKQPKLKVGMRVRVPAEMEIMNKKIRTRKWKDECGCCESSKVGGFCGDYDLFALAAAMEFM</sequence>
<evidence type="ECO:0000259" key="1">
    <source>
        <dbReference type="PROSITE" id="PS50004"/>
    </source>
</evidence>
<dbReference type="PROSITE" id="PS50004">
    <property type="entry name" value="C2"/>
    <property type="match status" value="1"/>
</dbReference>
<dbReference type="PANTHER" id="PTHR35503">
    <property type="entry name" value="OSJNBA0006M15.15 PROTEIN"/>
    <property type="match status" value="1"/>
</dbReference>
<dbReference type="InterPro" id="IPR035892">
    <property type="entry name" value="C2_domain_sf"/>
</dbReference>
<dbReference type="SUPFAM" id="SSF49562">
    <property type="entry name" value="C2 domain (Calcium/lipid-binding domain, CaLB)"/>
    <property type="match status" value="1"/>
</dbReference>
<dbReference type="InterPro" id="IPR000008">
    <property type="entry name" value="C2_dom"/>
</dbReference>